<evidence type="ECO:0000256" key="1">
    <source>
        <dbReference type="SAM" id="MobiDB-lite"/>
    </source>
</evidence>
<feature type="compositionally biased region" description="Polar residues" evidence="1">
    <location>
        <begin position="100"/>
        <end position="110"/>
    </location>
</feature>
<keyword evidence="3" id="KW-1185">Reference proteome</keyword>
<comment type="caution">
    <text evidence="2">The sequence shown here is derived from an EMBL/GenBank/DDBJ whole genome shotgun (WGS) entry which is preliminary data.</text>
</comment>
<proteinExistence type="predicted"/>
<organism evidence="2 3">
    <name type="scientific">Corallincola platygyrae</name>
    <dbReference type="NCBI Taxonomy" id="1193278"/>
    <lineage>
        <taxon>Bacteria</taxon>
        <taxon>Pseudomonadati</taxon>
        <taxon>Pseudomonadota</taxon>
        <taxon>Gammaproteobacteria</taxon>
        <taxon>Alteromonadales</taxon>
        <taxon>Psychromonadaceae</taxon>
        <taxon>Corallincola</taxon>
    </lineage>
</organism>
<dbReference type="Proteomes" id="UP001597380">
    <property type="component" value="Unassembled WGS sequence"/>
</dbReference>
<reference evidence="3" key="1">
    <citation type="journal article" date="2019" name="Int. J. Syst. Evol. Microbiol.">
        <title>The Global Catalogue of Microorganisms (GCM) 10K type strain sequencing project: providing services to taxonomists for standard genome sequencing and annotation.</title>
        <authorList>
            <consortium name="The Broad Institute Genomics Platform"/>
            <consortium name="The Broad Institute Genome Sequencing Center for Infectious Disease"/>
            <person name="Wu L."/>
            <person name="Ma J."/>
        </authorList>
    </citation>
    <scope>NUCLEOTIDE SEQUENCE [LARGE SCALE GENOMIC DNA]</scope>
    <source>
        <strain evidence="3">CGMCC 1.10992</strain>
    </source>
</reference>
<protein>
    <submittedName>
        <fullName evidence="2">DUF721 domain-containing protein</fullName>
    </submittedName>
</protein>
<sequence>MRPKRPKTLAHLLDHTTGSMSKLQHGAQQITHISKTVKQLLPDNLAAHVSVANYRDGVLVLLAPSSAWAQRVKFAQTMLVSKLRQQGLSALSTIEVRIQPSSATEASSKPTELPHRKLSNSAADQLEALAEHAPEQLKKQLLKLAKHRS</sequence>
<dbReference type="InterPro" id="IPR007922">
    <property type="entry name" value="DciA-like"/>
</dbReference>
<evidence type="ECO:0000313" key="3">
    <source>
        <dbReference type="Proteomes" id="UP001597380"/>
    </source>
</evidence>
<dbReference type="RefSeq" id="WP_345341614.1">
    <property type="nucleotide sequence ID" value="NZ_BAABLI010000029.1"/>
</dbReference>
<evidence type="ECO:0000313" key="2">
    <source>
        <dbReference type="EMBL" id="MFD2097558.1"/>
    </source>
</evidence>
<feature type="region of interest" description="Disordered" evidence="1">
    <location>
        <begin position="100"/>
        <end position="120"/>
    </location>
</feature>
<name>A0ABW4XTE8_9GAMM</name>
<gene>
    <name evidence="2" type="ORF">ACFSJ3_16315</name>
</gene>
<dbReference type="EMBL" id="JBHUHT010000025">
    <property type="protein sequence ID" value="MFD2097558.1"/>
    <property type="molecule type" value="Genomic_DNA"/>
</dbReference>
<accession>A0ABW4XTE8</accession>
<dbReference type="Pfam" id="PF05258">
    <property type="entry name" value="DciA"/>
    <property type="match status" value="1"/>
</dbReference>